<keyword evidence="1" id="KW-0548">Nucleotidyltransferase</keyword>
<evidence type="ECO:0000313" key="2">
    <source>
        <dbReference type="Proteomes" id="UP000829398"/>
    </source>
</evidence>
<evidence type="ECO:0000313" key="1">
    <source>
        <dbReference type="EMBL" id="KAH9716732.1"/>
    </source>
</evidence>
<keyword evidence="2" id="KW-1185">Reference proteome</keyword>
<name>A0ACB8JHI6_CITSI</name>
<accession>A0ACB8JHI6</accession>
<protein>
    <submittedName>
        <fullName evidence="1">Reverse transcriptase domain-containing protein</fullName>
    </submittedName>
</protein>
<dbReference type="EMBL" id="CM039176">
    <property type="protein sequence ID" value="KAH9716732.1"/>
    <property type="molecule type" value="Genomic_DNA"/>
</dbReference>
<keyword evidence="1" id="KW-0695">RNA-directed DNA polymerase</keyword>
<comment type="caution">
    <text evidence="1">The sequence shown here is derived from an EMBL/GenBank/DDBJ whole genome shotgun (WGS) entry which is preliminary data.</text>
</comment>
<keyword evidence="1" id="KW-0808">Transferase</keyword>
<sequence length="1273" mass="146131">MRITGVYGHPVTGEKKHTWTLLRRLAGLSFSPWLCFGDFNEVLHPGEKRGGNDRNVNLINDFSEALRDCDLKDVGFKGYPFTWSNGRYGPGFVEERLDRFVCNKEWSEIFVDGEASNLDTWFSDHCPVLMEVQERNRGMIHDGRQHSRIHYEDMWSSYDQCKEIIKEEWKLFGNWRSENPVQVFRNSAKKSMARLLCWSKGEFRRREKKLGELRVQLQGLKLRKVQFENGVEIKKVEKQIQNILIEEEIFWKQRSRADWLKEGDKNTKFFHNKASARKKKNRIWGIEDTSGRWTEKPKEIEQEFCSYFNNLFATTQPSQEQISAAMEGMTSRVSEDMNEMLEKPFSAEEVMDALSQMCPTKAPGPDGLPAVFYQKHWHMVKDGVLATCLHILNSQGSVTPINHTYIALIPKVRKPRKVTEFRPISLCNVIYRIVAKSIANRFKQILHKIISPTQSAFIPHRLITDNIIVGYECLHKIRHCKSKRKGLVALKLDVSKAYDRLEWSFLEQIMKRRGFSHQWISLIMRCISSVSFSVIINGSVRGFIKPQRGLRQGCPLSPYLFITCAEAFSSLLQQAEQQRLIHGLSFGKELKISHLLFADDSLVFCRASVADCTKLKMILDCYSMASGQIFNFKKSSFFLSGNVQQAQATAIGNIFHLNIVSRHENYLGLPAMVGKKRSGFFNDIKLKVLNKISSWQHKFFSCGGKEVLIKAVVQAIPAFAMSVFKIPLGICEDIQRIVANFWWGSNRERRSIHWSKWEKMSQAKCKGGMGFRDYASFNQALLAKQGWRIQQCPDSLVARVLQARYFHSSNFLNAKLGSNPSYIWRSILWGRQIICAGSRWRIGNGQDVHIHKANWIPQPVTFKPVIKPTMPSEALVSELINGENCWDEELIYRHFDKMDADVITQIPLPRRSREDELIWHYGKSGQYTVKSGYQTALKIRFPAMPLSSEPSKNEWNIIWSLALPQKIRIFIWRAAKNLLPSAENLWKRKIVQEPTCQRCKMGIEDVCHALVDCKAAKKVWRLSFFDNDIQAAPGHDILSLLHGMKRLRSKADVDLFTAILWAMWNARNQWLFTGKRENPQSVVAEAEAVMEAYKRVQPSADVSYGKQQQVAQLEWNPPQEGFVKINTDAATNSEKNLAGLGAVIRDETGQVTAAAIKVSKFHGSVAYAEAEAMEWGLQVARDAQVKEVILESDSQEVVNLVNNRQGSRSEVYWVVLEIQKLKDSFDHVSCVYTHRSCNAIAHSLAKLALEKCETVVWRDSYPLQIMYLLSPLN</sequence>
<reference evidence="2" key="1">
    <citation type="journal article" date="2023" name="Hortic. Res.">
        <title>A chromosome-level phased genome enabling allele-level studies in sweet orange: a case study on citrus Huanglongbing tolerance.</title>
        <authorList>
            <person name="Wu B."/>
            <person name="Yu Q."/>
            <person name="Deng Z."/>
            <person name="Duan Y."/>
            <person name="Luo F."/>
            <person name="Gmitter F. Jr."/>
        </authorList>
    </citation>
    <scope>NUCLEOTIDE SEQUENCE [LARGE SCALE GENOMIC DNA]</scope>
    <source>
        <strain evidence="2">cv. Valencia</strain>
    </source>
</reference>
<gene>
    <name evidence="1" type="ORF">KPL71_021561</name>
</gene>
<proteinExistence type="predicted"/>
<dbReference type="Proteomes" id="UP000829398">
    <property type="component" value="Chromosome 7"/>
</dbReference>
<organism evidence="1 2">
    <name type="scientific">Citrus sinensis</name>
    <name type="common">Sweet orange</name>
    <name type="synonym">Citrus aurantium var. sinensis</name>
    <dbReference type="NCBI Taxonomy" id="2711"/>
    <lineage>
        <taxon>Eukaryota</taxon>
        <taxon>Viridiplantae</taxon>
        <taxon>Streptophyta</taxon>
        <taxon>Embryophyta</taxon>
        <taxon>Tracheophyta</taxon>
        <taxon>Spermatophyta</taxon>
        <taxon>Magnoliopsida</taxon>
        <taxon>eudicotyledons</taxon>
        <taxon>Gunneridae</taxon>
        <taxon>Pentapetalae</taxon>
        <taxon>rosids</taxon>
        <taxon>malvids</taxon>
        <taxon>Sapindales</taxon>
        <taxon>Rutaceae</taxon>
        <taxon>Aurantioideae</taxon>
        <taxon>Citrus</taxon>
    </lineage>
</organism>